<dbReference type="AlphaFoldDB" id="A0A6M3LIE9"/>
<organism evidence="1">
    <name type="scientific">viral metagenome</name>
    <dbReference type="NCBI Taxonomy" id="1070528"/>
    <lineage>
        <taxon>unclassified sequences</taxon>
        <taxon>metagenomes</taxon>
        <taxon>organismal metagenomes</taxon>
    </lineage>
</organism>
<protein>
    <submittedName>
        <fullName evidence="1">Uncharacterized protein</fullName>
    </submittedName>
</protein>
<sequence length="166" mass="17595">MKYLYLLLLLPVLAYAGWVSPTANNNPGTWSDPTNAYDGDTLTYSGRSGVPSVSLILYRTTAVNCDSIKFKGAATNSKVEVYYSGAYHTVLNGAWSGVFTVYPVNAGSYEDVDSVKFTNNDMSTLYEMYYLTAGGGSTADTTKLGGTGTDTLKIGGTGTDTVKVGP</sequence>
<reference evidence="1" key="1">
    <citation type="submission" date="2020-03" db="EMBL/GenBank/DDBJ databases">
        <title>The deep terrestrial virosphere.</title>
        <authorList>
            <person name="Holmfeldt K."/>
            <person name="Nilsson E."/>
            <person name="Simone D."/>
            <person name="Lopez-Fernandez M."/>
            <person name="Wu X."/>
            <person name="de Brujin I."/>
            <person name="Lundin D."/>
            <person name="Andersson A."/>
            <person name="Bertilsson S."/>
            <person name="Dopson M."/>
        </authorList>
    </citation>
    <scope>NUCLEOTIDE SEQUENCE</scope>
    <source>
        <strain evidence="1">MM415B04464</strain>
    </source>
</reference>
<evidence type="ECO:0000313" key="1">
    <source>
        <dbReference type="EMBL" id="QJA92821.1"/>
    </source>
</evidence>
<name>A0A6M3LIE9_9ZZZZ</name>
<accession>A0A6M3LIE9</accession>
<gene>
    <name evidence="1" type="ORF">MM415B04464_0017</name>
</gene>
<proteinExistence type="predicted"/>
<dbReference type="EMBL" id="MT143098">
    <property type="protein sequence ID" value="QJA92821.1"/>
    <property type="molecule type" value="Genomic_DNA"/>
</dbReference>